<evidence type="ECO:0000256" key="2">
    <source>
        <dbReference type="ARBA" id="ARBA00022643"/>
    </source>
</evidence>
<proteinExistence type="predicted"/>
<name>A0A212L4D3_9BACT</name>
<dbReference type="Pfam" id="PF03358">
    <property type="entry name" value="FMN_red"/>
    <property type="match status" value="1"/>
</dbReference>
<dbReference type="PANTHER" id="PTHR43278">
    <property type="entry name" value="NAD(P)H-DEPENDENT FMN-CONTAINING OXIDOREDUCTASE YWQN-RELATED"/>
    <property type="match status" value="1"/>
</dbReference>
<evidence type="ECO:0000256" key="1">
    <source>
        <dbReference type="ARBA" id="ARBA00022630"/>
    </source>
</evidence>
<organism evidence="4">
    <name type="scientific">uncultured Desulfovibrio sp</name>
    <dbReference type="NCBI Taxonomy" id="167968"/>
    <lineage>
        <taxon>Bacteria</taxon>
        <taxon>Pseudomonadati</taxon>
        <taxon>Thermodesulfobacteriota</taxon>
        <taxon>Desulfovibrionia</taxon>
        <taxon>Desulfovibrionales</taxon>
        <taxon>Desulfovibrionaceae</taxon>
        <taxon>Desulfovibrio</taxon>
        <taxon>environmental samples</taxon>
    </lineage>
</organism>
<evidence type="ECO:0000259" key="3">
    <source>
        <dbReference type="Pfam" id="PF03358"/>
    </source>
</evidence>
<dbReference type="InterPro" id="IPR029039">
    <property type="entry name" value="Flavoprotein-like_sf"/>
</dbReference>
<feature type="domain" description="NADPH-dependent FMN reductase-like" evidence="3">
    <location>
        <begin position="1"/>
        <end position="159"/>
    </location>
</feature>
<dbReference type="GO" id="GO:0016491">
    <property type="term" value="F:oxidoreductase activity"/>
    <property type="evidence" value="ECO:0007669"/>
    <property type="project" value="InterPro"/>
</dbReference>
<dbReference type="AlphaFoldDB" id="A0A212L4D3"/>
<protein>
    <submittedName>
        <fullName evidence="4">Putative NADPH-dependent FMN reductase</fullName>
    </submittedName>
</protein>
<dbReference type="InterPro" id="IPR005025">
    <property type="entry name" value="FMN_Rdtase-like_dom"/>
</dbReference>
<evidence type="ECO:0000313" key="4">
    <source>
        <dbReference type="EMBL" id="SCM72327.1"/>
    </source>
</evidence>
<dbReference type="PANTHER" id="PTHR43278:SF4">
    <property type="entry name" value="NAD(P)H-DEPENDENT FMN-CONTAINING OXIDOREDUCTASE YWQN-RELATED"/>
    <property type="match status" value="1"/>
</dbReference>
<keyword evidence="1" id="KW-0285">Flavoprotein</keyword>
<sequence>MKALALNGSPRKNGNTATLLGKVLSPLIEAGWETELVQIGGQKIQGCRGCLKCAEKKNQRCVFDNDILNGVLEKMLAADALILGTPCYFTDMSAEMKALVDRAGFVAFVNGGLFQGKIGAAVVAVGRGGATHAFDSINHMFLMSRMLVPGSSYWNMGYGTNEKDVLNDSYGMENMNHLGRTIAWLGKATAPHLASFPA</sequence>
<dbReference type="Gene3D" id="3.40.50.360">
    <property type="match status" value="1"/>
</dbReference>
<dbReference type="SUPFAM" id="SSF52218">
    <property type="entry name" value="Flavoproteins"/>
    <property type="match status" value="1"/>
</dbReference>
<keyword evidence="2" id="KW-0288">FMN</keyword>
<gene>
    <name evidence="4" type="ORF">KL86DES1_20535</name>
</gene>
<dbReference type="EMBL" id="FMJC01000002">
    <property type="protein sequence ID" value="SCM72327.1"/>
    <property type="molecule type" value="Genomic_DNA"/>
</dbReference>
<accession>A0A212L4D3</accession>
<dbReference type="RefSeq" id="WP_179980151.1">
    <property type="nucleotide sequence ID" value="NZ_LT608333.1"/>
</dbReference>
<reference evidence="4" key="1">
    <citation type="submission" date="2016-08" db="EMBL/GenBank/DDBJ databases">
        <authorList>
            <person name="Seilhamer J.J."/>
        </authorList>
    </citation>
    <scope>NUCLEOTIDE SEQUENCE</scope>
    <source>
        <strain evidence="4">86-1</strain>
    </source>
</reference>
<dbReference type="InterPro" id="IPR051796">
    <property type="entry name" value="ISF_SsuE-like"/>
</dbReference>